<dbReference type="SUPFAM" id="SSF52402">
    <property type="entry name" value="Adenine nucleotide alpha hydrolases-like"/>
    <property type="match status" value="1"/>
</dbReference>
<evidence type="ECO:0000313" key="4">
    <source>
        <dbReference type="Proteomes" id="UP000248257"/>
    </source>
</evidence>
<dbReference type="EMBL" id="NKUC01000029">
    <property type="protein sequence ID" value="PYD56191.1"/>
    <property type="molecule type" value="Genomic_DNA"/>
</dbReference>
<keyword evidence="4" id="KW-1185">Reference proteome</keyword>
<dbReference type="InterPro" id="IPR050128">
    <property type="entry name" value="Sulfate_adenylyltrnsfr_sub2"/>
</dbReference>
<gene>
    <name evidence="3" type="ORF">CFR75_12245</name>
</gene>
<proteinExistence type="predicted"/>
<protein>
    <submittedName>
        <fullName evidence="3">Phosphoadenosine phosphosulfate reductase</fullName>
    </submittedName>
</protein>
<comment type="caution">
    <text evidence="3">The sequence shown here is derived from an EMBL/GenBank/DDBJ whole genome shotgun (WGS) entry which is preliminary data.</text>
</comment>
<dbReference type="STRING" id="1220579.GCA_001571345_02073"/>
<feature type="domain" description="Phosphoadenosine phosphosulphate reductase" evidence="2">
    <location>
        <begin position="130"/>
        <end position="233"/>
    </location>
</feature>
<evidence type="ECO:0000259" key="2">
    <source>
        <dbReference type="Pfam" id="PF01507"/>
    </source>
</evidence>
<dbReference type="PANTHER" id="PTHR43196">
    <property type="entry name" value="SULFATE ADENYLYLTRANSFERASE SUBUNIT 2"/>
    <property type="match status" value="1"/>
</dbReference>
<evidence type="ECO:0000313" key="3">
    <source>
        <dbReference type="EMBL" id="PYD56191.1"/>
    </source>
</evidence>
<accession>A0A318PG36</accession>
<dbReference type="InterPro" id="IPR002500">
    <property type="entry name" value="PAPS_reduct_dom"/>
</dbReference>
<organism evidence="3 4">
    <name type="scientific">Komagataeibacter xylinus</name>
    <name type="common">Gluconacetobacter xylinus</name>
    <dbReference type="NCBI Taxonomy" id="28448"/>
    <lineage>
        <taxon>Bacteria</taxon>
        <taxon>Pseudomonadati</taxon>
        <taxon>Pseudomonadota</taxon>
        <taxon>Alphaproteobacteria</taxon>
        <taxon>Acetobacterales</taxon>
        <taxon>Acetobacteraceae</taxon>
        <taxon>Komagataeibacter</taxon>
    </lineage>
</organism>
<feature type="region of interest" description="Disordered" evidence="1">
    <location>
        <begin position="93"/>
        <end position="115"/>
    </location>
</feature>
<dbReference type="Pfam" id="PF01507">
    <property type="entry name" value="PAPS_reduct"/>
    <property type="match status" value="1"/>
</dbReference>
<dbReference type="Proteomes" id="UP000248257">
    <property type="component" value="Unassembled WGS sequence"/>
</dbReference>
<dbReference type="Gene3D" id="3.40.50.620">
    <property type="entry name" value="HUPs"/>
    <property type="match status" value="1"/>
</dbReference>
<name>A0A318PG36_KOMXY</name>
<dbReference type="GO" id="GO:0003824">
    <property type="term" value="F:catalytic activity"/>
    <property type="evidence" value="ECO:0007669"/>
    <property type="project" value="InterPro"/>
</dbReference>
<dbReference type="OrthoDB" id="9772814at2"/>
<dbReference type="AlphaFoldDB" id="A0A318PG36"/>
<evidence type="ECO:0000256" key="1">
    <source>
        <dbReference type="SAM" id="MobiDB-lite"/>
    </source>
</evidence>
<reference evidence="3 4" key="1">
    <citation type="submission" date="2017-07" db="EMBL/GenBank/DDBJ databases">
        <title>A draft genome sequence of Komagataeibacter xylinus LMG 1515.</title>
        <authorList>
            <person name="Skraban J."/>
            <person name="Cleenwerck I."/>
            <person name="Vandamme P."/>
            <person name="Trcek J."/>
        </authorList>
    </citation>
    <scope>NUCLEOTIDE SEQUENCE [LARGE SCALE GENOMIC DNA]</scope>
    <source>
        <strain evidence="3 4">LMG 1515</strain>
    </source>
</reference>
<dbReference type="RefSeq" id="WP_061274693.1">
    <property type="nucleotide sequence ID" value="NZ_CBCRXN010000023.1"/>
</dbReference>
<dbReference type="PANTHER" id="PTHR43196:SF2">
    <property type="entry name" value="PHOSPHOADENOSINE PHOSPHOSULFATE REDUCTASE"/>
    <property type="match status" value="1"/>
</dbReference>
<sequence>MMPDLDRYARIVVAFSGGKDSVASLCALLDAGANPDRIELWHHDVDGGEPLMDWPSTHGYVRALAASFSVPVWFSWRQGGFLREMLRENTPTAPISFESPEGVKTRGGRGKPNTRLRFPQVSADLTVRWCSGALKIAVADAALRNQERFFDGKSLFVTGERAEESPNRARYAAFEPHRTDTRRSVRRPRHVDHWRPVHSWTERDVWSALERYSVLPALPYQIGFHRLSCRSCIFQSADQAATLRHICPDNFEQLAKYERRFGCTIRRDIDLHGLADRGRPFRAALNRPDLVARAISDRWTGSVRLSRWSLPAGAFGEGDGPT</sequence>
<dbReference type="InterPro" id="IPR014729">
    <property type="entry name" value="Rossmann-like_a/b/a_fold"/>
</dbReference>